<organism evidence="1">
    <name type="scientific">Sesamum latifolium</name>
    <dbReference type="NCBI Taxonomy" id="2727402"/>
    <lineage>
        <taxon>Eukaryota</taxon>
        <taxon>Viridiplantae</taxon>
        <taxon>Streptophyta</taxon>
        <taxon>Embryophyta</taxon>
        <taxon>Tracheophyta</taxon>
        <taxon>Spermatophyta</taxon>
        <taxon>Magnoliopsida</taxon>
        <taxon>eudicotyledons</taxon>
        <taxon>Gunneridae</taxon>
        <taxon>Pentapetalae</taxon>
        <taxon>asterids</taxon>
        <taxon>lamiids</taxon>
        <taxon>Lamiales</taxon>
        <taxon>Pedaliaceae</taxon>
        <taxon>Sesamum</taxon>
    </lineage>
</organism>
<gene>
    <name evidence="1" type="ORF">Slati_4171800</name>
</gene>
<dbReference type="EMBL" id="JACGWN010000015">
    <property type="protein sequence ID" value="KAL0401419.1"/>
    <property type="molecule type" value="Genomic_DNA"/>
</dbReference>
<reference evidence="1" key="1">
    <citation type="submission" date="2020-06" db="EMBL/GenBank/DDBJ databases">
        <authorList>
            <person name="Li T."/>
            <person name="Hu X."/>
            <person name="Zhang T."/>
            <person name="Song X."/>
            <person name="Zhang H."/>
            <person name="Dai N."/>
            <person name="Sheng W."/>
            <person name="Hou X."/>
            <person name="Wei L."/>
        </authorList>
    </citation>
    <scope>NUCLEOTIDE SEQUENCE</scope>
    <source>
        <strain evidence="1">KEN1</strain>
        <tissue evidence="1">Leaf</tissue>
    </source>
</reference>
<name>A0AAW2TA82_9LAMI</name>
<comment type="caution">
    <text evidence="1">The sequence shown here is derived from an EMBL/GenBank/DDBJ whole genome shotgun (WGS) entry which is preliminary data.</text>
</comment>
<evidence type="ECO:0000313" key="1">
    <source>
        <dbReference type="EMBL" id="KAL0401419.1"/>
    </source>
</evidence>
<proteinExistence type="predicted"/>
<dbReference type="AlphaFoldDB" id="A0AAW2TA82"/>
<protein>
    <submittedName>
        <fullName evidence="1">Uncharacterized protein</fullName>
    </submittedName>
</protein>
<accession>A0AAW2TA82</accession>
<sequence>MPSRKNPMGQSRYFYTTTWTKRVDHAFINMLYYQDLIGQKQSFPLRLNEEALQYAANTVNRYADREWPLDFFKSKLSLLRLRHDWFRRTGAHMK</sequence>
<reference evidence="1" key="2">
    <citation type="journal article" date="2024" name="Plant">
        <title>Genomic evolution and insights into agronomic trait innovations of Sesamum species.</title>
        <authorList>
            <person name="Miao H."/>
            <person name="Wang L."/>
            <person name="Qu L."/>
            <person name="Liu H."/>
            <person name="Sun Y."/>
            <person name="Le M."/>
            <person name="Wang Q."/>
            <person name="Wei S."/>
            <person name="Zheng Y."/>
            <person name="Lin W."/>
            <person name="Duan Y."/>
            <person name="Cao H."/>
            <person name="Xiong S."/>
            <person name="Wang X."/>
            <person name="Wei L."/>
            <person name="Li C."/>
            <person name="Ma Q."/>
            <person name="Ju M."/>
            <person name="Zhao R."/>
            <person name="Li G."/>
            <person name="Mu C."/>
            <person name="Tian Q."/>
            <person name="Mei H."/>
            <person name="Zhang T."/>
            <person name="Gao T."/>
            <person name="Zhang H."/>
        </authorList>
    </citation>
    <scope>NUCLEOTIDE SEQUENCE</scope>
    <source>
        <strain evidence="1">KEN1</strain>
    </source>
</reference>